<evidence type="ECO:0000256" key="2">
    <source>
        <dbReference type="ARBA" id="ARBA00022898"/>
    </source>
</evidence>
<gene>
    <name evidence="4" type="ORF">LYSBPC_14090</name>
</gene>
<dbReference type="SUPFAM" id="SSF53383">
    <property type="entry name" value="PLP-dependent transferases"/>
    <property type="match status" value="1"/>
</dbReference>
<keyword evidence="4" id="KW-0032">Aminotransferase</keyword>
<comment type="caution">
    <text evidence="4">The sequence shown here is derived from an EMBL/GenBank/DDBJ whole genome shotgun (WGS) entry which is preliminary data.</text>
</comment>
<evidence type="ECO:0000313" key="4">
    <source>
        <dbReference type="EMBL" id="GLC88282.1"/>
    </source>
</evidence>
<organism evidence="4 5">
    <name type="scientific">Lysinibacillus piscis</name>
    <dbReference type="NCBI Taxonomy" id="2518931"/>
    <lineage>
        <taxon>Bacteria</taxon>
        <taxon>Bacillati</taxon>
        <taxon>Bacillota</taxon>
        <taxon>Bacilli</taxon>
        <taxon>Bacillales</taxon>
        <taxon>Bacillaceae</taxon>
        <taxon>Lysinibacillus</taxon>
    </lineage>
</organism>
<dbReference type="EMBL" id="BRZA01000002">
    <property type="protein sequence ID" value="GLC88282.1"/>
    <property type="molecule type" value="Genomic_DNA"/>
</dbReference>
<proteinExistence type="predicted"/>
<dbReference type="Pfam" id="PF00266">
    <property type="entry name" value="Aminotran_5"/>
    <property type="match status" value="1"/>
</dbReference>
<evidence type="ECO:0000259" key="3">
    <source>
        <dbReference type="Pfam" id="PF00266"/>
    </source>
</evidence>
<keyword evidence="5" id="KW-1185">Reference proteome</keyword>
<accession>A0ABQ5NJN4</accession>
<dbReference type="GO" id="GO:0008483">
    <property type="term" value="F:transaminase activity"/>
    <property type="evidence" value="ECO:0007669"/>
    <property type="project" value="UniProtKB-KW"/>
</dbReference>
<dbReference type="RefSeq" id="WP_264988047.1">
    <property type="nucleotide sequence ID" value="NZ_BRZA01000002.1"/>
</dbReference>
<evidence type="ECO:0000313" key="5">
    <source>
        <dbReference type="Proteomes" id="UP001065593"/>
    </source>
</evidence>
<keyword evidence="4" id="KW-0808">Transferase</keyword>
<dbReference type="InterPro" id="IPR016454">
    <property type="entry name" value="Cysteine_dSase"/>
</dbReference>
<dbReference type="InterPro" id="IPR015421">
    <property type="entry name" value="PyrdxlP-dep_Trfase_major"/>
</dbReference>
<dbReference type="Gene3D" id="3.40.640.10">
    <property type="entry name" value="Type I PLP-dependent aspartate aminotransferase-like (Major domain)"/>
    <property type="match status" value="1"/>
</dbReference>
<dbReference type="PANTHER" id="PTHR11601">
    <property type="entry name" value="CYSTEINE DESULFURYLASE FAMILY MEMBER"/>
    <property type="match status" value="1"/>
</dbReference>
<sequence>MKKVTIYVDNSATTKPLQEVMQTFVAVNEQYYANPASIHAMGVEANDLLMRAREQVADILHTEAKNVLFTSGGTESNNTAIFGLARSNTHKGKHILTTVIEHPSVLEPMKQLAQEGFEVEYLQVNQSGVISLDELQAKLRKDTILVSIMHVNNEIGAIQPITEAAKMIHAHSRAAFHVDAIQSFGKLPIAFAGEEGPDCISISGHKIHALKGSGVLAFRKQMVWQPYALGGGQEFGLRSGTVAVPQAVTLAKAARLATSNMQERMDNYREWHGALYKQLCDYGEAVHILSTPQGAAHILSFSIRDLKGEVIVNAMQKRGVIVSTSSACSSKQTKTSHVVEALHINEHFKNGVIRISFGVHVTESDIVQLQRVIKEIMLELKGE</sequence>
<dbReference type="PANTHER" id="PTHR11601:SF50">
    <property type="entry name" value="CYSTEINE DESULFURASE ISCS 2-RELATED"/>
    <property type="match status" value="1"/>
</dbReference>
<dbReference type="Proteomes" id="UP001065593">
    <property type="component" value="Unassembled WGS sequence"/>
</dbReference>
<dbReference type="InterPro" id="IPR015424">
    <property type="entry name" value="PyrdxlP-dep_Trfase"/>
</dbReference>
<name>A0ABQ5NJN4_9BACI</name>
<dbReference type="InterPro" id="IPR015422">
    <property type="entry name" value="PyrdxlP-dep_Trfase_small"/>
</dbReference>
<keyword evidence="2" id="KW-0663">Pyridoxal phosphate</keyword>
<dbReference type="InterPro" id="IPR000192">
    <property type="entry name" value="Aminotrans_V_dom"/>
</dbReference>
<dbReference type="PIRSF" id="PIRSF005572">
    <property type="entry name" value="NifS"/>
    <property type="match status" value="1"/>
</dbReference>
<feature type="domain" description="Aminotransferase class V" evidence="3">
    <location>
        <begin position="6"/>
        <end position="369"/>
    </location>
</feature>
<reference evidence="4" key="1">
    <citation type="submission" date="2022-08" db="EMBL/GenBank/DDBJ databases">
        <title>Draft genome sequence of Lysinibacillus sp. strain KH24.</title>
        <authorList>
            <person name="Kanbe H."/>
            <person name="Itoh H."/>
        </authorList>
    </citation>
    <scope>NUCLEOTIDE SEQUENCE</scope>
    <source>
        <strain evidence="4">KH24</strain>
    </source>
</reference>
<dbReference type="Gene3D" id="3.90.1150.10">
    <property type="entry name" value="Aspartate Aminotransferase, domain 1"/>
    <property type="match status" value="1"/>
</dbReference>
<protein>
    <submittedName>
        <fullName evidence="4">Aminotransferase V</fullName>
    </submittedName>
</protein>
<dbReference type="Gene3D" id="1.10.260.50">
    <property type="match status" value="1"/>
</dbReference>
<evidence type="ECO:0000256" key="1">
    <source>
        <dbReference type="ARBA" id="ARBA00001933"/>
    </source>
</evidence>
<comment type="cofactor">
    <cofactor evidence="1">
        <name>pyridoxal 5'-phosphate</name>
        <dbReference type="ChEBI" id="CHEBI:597326"/>
    </cofactor>
</comment>